<evidence type="ECO:0000256" key="6">
    <source>
        <dbReference type="SAM" id="MobiDB-lite"/>
    </source>
</evidence>
<accession>A0A8H7PJK1</accession>
<feature type="region of interest" description="Disordered" evidence="6">
    <location>
        <begin position="1"/>
        <end position="46"/>
    </location>
</feature>
<dbReference type="PANTHER" id="PTHR34187">
    <property type="entry name" value="FGR18P"/>
    <property type="match status" value="1"/>
</dbReference>
<dbReference type="PANTHER" id="PTHR34187:SF2">
    <property type="entry name" value="DUF202 DOMAIN-CONTAINING PROTEIN"/>
    <property type="match status" value="1"/>
</dbReference>
<evidence type="ECO:0000256" key="5">
    <source>
        <dbReference type="ARBA" id="ARBA00023136"/>
    </source>
</evidence>
<evidence type="ECO:0000256" key="3">
    <source>
        <dbReference type="ARBA" id="ARBA00022692"/>
    </source>
</evidence>
<keyword evidence="3 7" id="KW-0812">Transmembrane</keyword>
<keyword evidence="5 7" id="KW-0472">Membrane</keyword>
<comment type="caution">
    <text evidence="9">The sequence shown here is derived from an EMBL/GenBank/DDBJ whole genome shotgun (WGS) entry which is preliminary data.</text>
</comment>
<feature type="transmembrane region" description="Helical" evidence="7">
    <location>
        <begin position="114"/>
        <end position="135"/>
    </location>
</feature>
<dbReference type="InterPro" id="IPR052053">
    <property type="entry name" value="IM_YidH-like"/>
</dbReference>
<evidence type="ECO:0000259" key="8">
    <source>
        <dbReference type="Pfam" id="PF02656"/>
    </source>
</evidence>
<dbReference type="Pfam" id="PF02656">
    <property type="entry name" value="DUF202"/>
    <property type="match status" value="1"/>
</dbReference>
<sequence>MDQQAQQNQQEDAQTPETLRKRSSGDPTQEDATATTSQDRRHSWEPPALFRTLTQQQREDAHKKFANEQARPPRTIWHGLYQGYSKISTSKMLENKSSVARDHLVCSTANERTFLAWLRTSLSLITVGVAITQLFQLNNTQPNAHQIGRAFGATFVMFSILFLYFANARYFHSQHAMIKGQFPASRGAVIGGSAILFVALIAMFVIILTI</sequence>
<dbReference type="Proteomes" id="UP000654370">
    <property type="component" value="Unassembled WGS sequence"/>
</dbReference>
<reference evidence="9" key="1">
    <citation type="submission" date="2020-12" db="EMBL/GenBank/DDBJ databases">
        <title>Metabolic potential, ecology and presence of endohyphal bacteria is reflected in genomic diversity of Mucoromycotina.</title>
        <authorList>
            <person name="Muszewska A."/>
            <person name="Okrasinska A."/>
            <person name="Steczkiewicz K."/>
            <person name="Drgas O."/>
            <person name="Orlowska M."/>
            <person name="Perlinska-Lenart U."/>
            <person name="Aleksandrzak-Piekarczyk T."/>
            <person name="Szatraj K."/>
            <person name="Zielenkiewicz U."/>
            <person name="Pilsyk S."/>
            <person name="Malc E."/>
            <person name="Mieczkowski P."/>
            <person name="Kruszewska J.S."/>
            <person name="Biernat P."/>
            <person name="Pawlowska J."/>
        </authorList>
    </citation>
    <scope>NUCLEOTIDE SEQUENCE</scope>
    <source>
        <strain evidence="9">WA0000067209</strain>
    </source>
</reference>
<protein>
    <recommendedName>
        <fullName evidence="8">DUF202 domain-containing protein</fullName>
    </recommendedName>
</protein>
<dbReference type="GO" id="GO:0005886">
    <property type="term" value="C:plasma membrane"/>
    <property type="evidence" value="ECO:0007669"/>
    <property type="project" value="UniProtKB-SubCell"/>
</dbReference>
<feature type="transmembrane region" description="Helical" evidence="7">
    <location>
        <begin position="147"/>
        <end position="166"/>
    </location>
</feature>
<evidence type="ECO:0000256" key="1">
    <source>
        <dbReference type="ARBA" id="ARBA00004651"/>
    </source>
</evidence>
<organism evidence="9 10">
    <name type="scientific">Mortierella isabellina</name>
    <name type="common">Filamentous fungus</name>
    <name type="synonym">Umbelopsis isabellina</name>
    <dbReference type="NCBI Taxonomy" id="91625"/>
    <lineage>
        <taxon>Eukaryota</taxon>
        <taxon>Fungi</taxon>
        <taxon>Fungi incertae sedis</taxon>
        <taxon>Mucoromycota</taxon>
        <taxon>Mucoromycotina</taxon>
        <taxon>Umbelopsidomycetes</taxon>
        <taxon>Umbelopsidales</taxon>
        <taxon>Umbelopsidaceae</taxon>
        <taxon>Umbelopsis</taxon>
    </lineage>
</organism>
<name>A0A8H7PJK1_MORIS</name>
<evidence type="ECO:0000313" key="10">
    <source>
        <dbReference type="Proteomes" id="UP000654370"/>
    </source>
</evidence>
<feature type="compositionally biased region" description="Polar residues" evidence="6">
    <location>
        <begin position="25"/>
        <end position="37"/>
    </location>
</feature>
<keyword evidence="4 7" id="KW-1133">Transmembrane helix</keyword>
<feature type="domain" description="DUF202" evidence="8">
    <location>
        <begin position="109"/>
        <end position="176"/>
    </location>
</feature>
<dbReference type="AlphaFoldDB" id="A0A8H7PJK1"/>
<evidence type="ECO:0000313" key="9">
    <source>
        <dbReference type="EMBL" id="KAG2175033.1"/>
    </source>
</evidence>
<feature type="transmembrane region" description="Helical" evidence="7">
    <location>
        <begin position="187"/>
        <end position="208"/>
    </location>
</feature>
<dbReference type="EMBL" id="JAEPQZ010000012">
    <property type="protein sequence ID" value="KAG2175033.1"/>
    <property type="molecule type" value="Genomic_DNA"/>
</dbReference>
<comment type="subcellular location">
    <subcellularLocation>
        <location evidence="1">Cell membrane</location>
        <topology evidence="1">Multi-pass membrane protein</topology>
    </subcellularLocation>
</comment>
<evidence type="ECO:0000256" key="2">
    <source>
        <dbReference type="ARBA" id="ARBA00022475"/>
    </source>
</evidence>
<feature type="compositionally biased region" description="Low complexity" evidence="6">
    <location>
        <begin position="1"/>
        <end position="13"/>
    </location>
</feature>
<dbReference type="OrthoDB" id="199599at2759"/>
<evidence type="ECO:0000256" key="4">
    <source>
        <dbReference type="ARBA" id="ARBA00022989"/>
    </source>
</evidence>
<keyword evidence="2" id="KW-1003">Cell membrane</keyword>
<dbReference type="InterPro" id="IPR003807">
    <property type="entry name" value="DUF202"/>
</dbReference>
<keyword evidence="10" id="KW-1185">Reference proteome</keyword>
<gene>
    <name evidence="9" type="ORF">INT43_006095</name>
</gene>
<evidence type="ECO:0000256" key="7">
    <source>
        <dbReference type="SAM" id="Phobius"/>
    </source>
</evidence>
<proteinExistence type="predicted"/>